<gene>
    <name evidence="7" type="ORF">GCM10023169_29400</name>
</gene>
<dbReference type="InterPro" id="IPR011766">
    <property type="entry name" value="TPP_enzyme_TPP-bd"/>
</dbReference>
<comment type="similarity">
    <text evidence="1 3">Belongs to the TPP enzyme family.</text>
</comment>
<reference evidence="8" key="1">
    <citation type="journal article" date="2019" name="Int. J. Syst. Evol. Microbiol.">
        <title>The Global Catalogue of Microorganisms (GCM) 10K type strain sequencing project: providing services to taxonomists for standard genome sequencing and annotation.</title>
        <authorList>
            <consortium name="The Broad Institute Genomics Platform"/>
            <consortium name="The Broad Institute Genome Sequencing Center for Infectious Disease"/>
            <person name="Wu L."/>
            <person name="Ma J."/>
        </authorList>
    </citation>
    <scope>NUCLEOTIDE SEQUENCE [LARGE SCALE GENOMIC DNA]</scope>
    <source>
        <strain evidence="8">JCM 17810</strain>
    </source>
</reference>
<dbReference type="Pfam" id="PF00205">
    <property type="entry name" value="TPP_enzyme_M"/>
    <property type="match status" value="1"/>
</dbReference>
<evidence type="ECO:0000256" key="3">
    <source>
        <dbReference type="RuleBase" id="RU362132"/>
    </source>
</evidence>
<dbReference type="InterPro" id="IPR012001">
    <property type="entry name" value="Thiamin_PyroP_enz_TPP-bd_dom"/>
</dbReference>
<dbReference type="RefSeq" id="WP_345217027.1">
    <property type="nucleotide sequence ID" value="NZ_BAABGN010000012.1"/>
</dbReference>
<dbReference type="Gene3D" id="3.40.50.1220">
    <property type="entry name" value="TPP-binding domain"/>
    <property type="match status" value="1"/>
</dbReference>
<feature type="domain" description="Thiamine pyrophosphate enzyme central" evidence="4">
    <location>
        <begin position="192"/>
        <end position="320"/>
    </location>
</feature>
<dbReference type="Proteomes" id="UP001500622">
    <property type="component" value="Unassembled WGS sequence"/>
</dbReference>
<dbReference type="CDD" id="cd02014">
    <property type="entry name" value="TPP_POX"/>
    <property type="match status" value="1"/>
</dbReference>
<evidence type="ECO:0000313" key="8">
    <source>
        <dbReference type="Proteomes" id="UP001500622"/>
    </source>
</evidence>
<keyword evidence="8" id="KW-1185">Reference proteome</keyword>
<dbReference type="PROSITE" id="PS00187">
    <property type="entry name" value="TPP_ENZYMES"/>
    <property type="match status" value="1"/>
</dbReference>
<proteinExistence type="inferred from homology"/>
<keyword evidence="2 3" id="KW-0786">Thiamine pyrophosphate</keyword>
<dbReference type="InterPro" id="IPR047210">
    <property type="entry name" value="TPP_PYR_POXB-like"/>
</dbReference>
<dbReference type="PANTHER" id="PTHR42981">
    <property type="entry name" value="PYRUVATE DEHYDROGENASE [UBIQUINONE]"/>
    <property type="match status" value="1"/>
</dbReference>
<feature type="domain" description="Thiamine pyrophosphate enzyme N-terminal TPP-binding" evidence="6">
    <location>
        <begin position="4"/>
        <end position="115"/>
    </location>
</feature>
<dbReference type="Gene3D" id="3.40.50.970">
    <property type="match status" value="2"/>
</dbReference>
<sequence>MARSVAEHLVTQLVAAGVERIYGIVGDSLNPIVDAVRRTDGIDWVQVRHEEAAAFAAAAEAEVTGKLTACAGSCGPGNLHLINGLYDANRSRVPVLAIASHIPSDQIGTSFFQETHPDRLFNEASVYSEMISTAKQVPRVTRTAIQHALTAPGVAVLTLPGDVADEHVEDDDEPILVPGACPARVVPHTDDVAALAKAINDAKKVTLFVGAGARDARDEVLELAELAAAPVGHSLRGKEIIQYDNAHDVGMSGLLGYGACQDAMEEADLLVLVGTDFPYDSFLPSDVPTAQIDIDASHLGRRTRLDVPVHGDVGETLRMLNPQIRAKTGTARKFLKSKVKQHAGIMTKVVGAYTRNVEKTTPIHPEYAAVLLDEAAAEDAVFTVDTGMNNVWAARYLTPNGRRRVIGSFLHGSMANALPHAVGASLADPDRQVVALVGDGGLSMLLGELLTVRAYDLPIKIVVFNNSSLGMVKLEMLVEGLPSHATDSPSVDYRQVALALGIPAVRVEDPRDLSKALEDGLDRDGPALIDVITDPNALSIPPSISSGQIRGFATAMTKEILGGGMGEVMSMARSNLRNLPR</sequence>
<dbReference type="PANTHER" id="PTHR42981:SF2">
    <property type="entry name" value="PYRUVATE DEHYDROGENASE [UBIQUINONE]"/>
    <property type="match status" value="1"/>
</dbReference>
<dbReference type="SUPFAM" id="SSF52518">
    <property type="entry name" value="Thiamin diphosphate-binding fold (THDP-binding)"/>
    <property type="match status" value="2"/>
</dbReference>
<dbReference type="Pfam" id="PF02775">
    <property type="entry name" value="TPP_enzyme_C"/>
    <property type="match status" value="1"/>
</dbReference>
<feature type="domain" description="Thiamine pyrophosphate enzyme TPP-binding" evidence="5">
    <location>
        <begin position="385"/>
        <end position="531"/>
    </location>
</feature>
<evidence type="ECO:0000313" key="7">
    <source>
        <dbReference type="EMBL" id="GAA4428366.1"/>
    </source>
</evidence>
<dbReference type="Pfam" id="PF02776">
    <property type="entry name" value="TPP_enzyme_N"/>
    <property type="match status" value="1"/>
</dbReference>
<evidence type="ECO:0000256" key="1">
    <source>
        <dbReference type="ARBA" id="ARBA00007812"/>
    </source>
</evidence>
<dbReference type="NCBIfam" id="NF005114">
    <property type="entry name" value="PRK06546.1"/>
    <property type="match status" value="1"/>
</dbReference>
<organism evidence="7 8">
    <name type="scientific">Georgenia halophila</name>
    <dbReference type="NCBI Taxonomy" id="620889"/>
    <lineage>
        <taxon>Bacteria</taxon>
        <taxon>Bacillati</taxon>
        <taxon>Actinomycetota</taxon>
        <taxon>Actinomycetes</taxon>
        <taxon>Micrococcales</taxon>
        <taxon>Bogoriellaceae</taxon>
        <taxon>Georgenia</taxon>
    </lineage>
</organism>
<dbReference type="InterPro" id="IPR047211">
    <property type="entry name" value="POXB-like"/>
</dbReference>
<accession>A0ABP8LEU6</accession>
<evidence type="ECO:0000256" key="2">
    <source>
        <dbReference type="ARBA" id="ARBA00023052"/>
    </source>
</evidence>
<dbReference type="InterPro" id="IPR000399">
    <property type="entry name" value="TPP-bd_CS"/>
</dbReference>
<dbReference type="InterPro" id="IPR029061">
    <property type="entry name" value="THDP-binding"/>
</dbReference>
<protein>
    <submittedName>
        <fullName evidence="7">Pyruvate dehydrogenase</fullName>
    </submittedName>
</protein>
<evidence type="ECO:0000259" key="4">
    <source>
        <dbReference type="Pfam" id="PF00205"/>
    </source>
</evidence>
<dbReference type="CDD" id="cd07039">
    <property type="entry name" value="TPP_PYR_POX"/>
    <property type="match status" value="1"/>
</dbReference>
<dbReference type="InterPro" id="IPR047212">
    <property type="entry name" value="TPP_POXB-like"/>
</dbReference>
<comment type="caution">
    <text evidence="7">The sequence shown here is derived from an EMBL/GenBank/DDBJ whole genome shotgun (WGS) entry which is preliminary data.</text>
</comment>
<dbReference type="InterPro" id="IPR029035">
    <property type="entry name" value="DHS-like_NAD/FAD-binding_dom"/>
</dbReference>
<evidence type="ECO:0000259" key="6">
    <source>
        <dbReference type="Pfam" id="PF02776"/>
    </source>
</evidence>
<dbReference type="SUPFAM" id="SSF52467">
    <property type="entry name" value="DHS-like NAD/FAD-binding domain"/>
    <property type="match status" value="1"/>
</dbReference>
<dbReference type="EMBL" id="BAABGN010000012">
    <property type="protein sequence ID" value="GAA4428366.1"/>
    <property type="molecule type" value="Genomic_DNA"/>
</dbReference>
<keyword evidence="7" id="KW-0670">Pyruvate</keyword>
<name>A0ABP8LEU6_9MICO</name>
<dbReference type="InterPro" id="IPR012000">
    <property type="entry name" value="Thiamin_PyroP_enz_cen_dom"/>
</dbReference>
<evidence type="ECO:0000259" key="5">
    <source>
        <dbReference type="Pfam" id="PF02775"/>
    </source>
</evidence>